<keyword evidence="5 7" id="KW-0547">Nucleotide-binding</keyword>
<comment type="pathway">
    <text evidence="2 7">Cell wall biogenesis; peptidoglycan biosynthesis.</text>
</comment>
<comment type="function">
    <text evidence="7">Cell wall formation. Catalyzes the addition of glutamate to the nucleotide precursor UDP-N-acetylmuramoyl-L-alanine (UMA).</text>
</comment>
<dbReference type="UniPathway" id="UPA00219"/>
<dbReference type="Gene3D" id="3.90.190.20">
    <property type="entry name" value="Mur ligase, C-terminal domain"/>
    <property type="match status" value="1"/>
</dbReference>
<dbReference type="NCBIfam" id="TIGR01087">
    <property type="entry name" value="murD"/>
    <property type="match status" value="1"/>
</dbReference>
<dbReference type="Gene3D" id="3.40.1190.10">
    <property type="entry name" value="Mur-like, catalytic domain"/>
    <property type="match status" value="1"/>
</dbReference>
<dbReference type="InterPro" id="IPR036565">
    <property type="entry name" value="Mur-like_cat_sf"/>
</dbReference>
<protein>
    <recommendedName>
        <fullName evidence="7">UDP-N-acetylmuramoylalanine--D-glutamate ligase</fullName>
        <ecNumber evidence="7">6.3.2.9</ecNumber>
    </recommendedName>
    <alternativeName>
        <fullName evidence="7">D-glutamic acid-adding enzyme</fullName>
    </alternativeName>
    <alternativeName>
        <fullName evidence="7">UDP-N-acetylmuramoyl-L-alanyl-D-glutamate synthetase</fullName>
    </alternativeName>
</protein>
<name>A0A1G1YGN5_9BACT</name>
<dbReference type="GO" id="GO:0005737">
    <property type="term" value="C:cytoplasm"/>
    <property type="evidence" value="ECO:0007669"/>
    <property type="project" value="UniProtKB-SubCell"/>
</dbReference>
<comment type="catalytic activity">
    <reaction evidence="7">
        <text>UDP-N-acetyl-alpha-D-muramoyl-L-alanine + D-glutamate + ATP = UDP-N-acetyl-alpha-D-muramoyl-L-alanyl-D-glutamate + ADP + phosphate + H(+)</text>
        <dbReference type="Rhea" id="RHEA:16429"/>
        <dbReference type="ChEBI" id="CHEBI:15378"/>
        <dbReference type="ChEBI" id="CHEBI:29986"/>
        <dbReference type="ChEBI" id="CHEBI:30616"/>
        <dbReference type="ChEBI" id="CHEBI:43474"/>
        <dbReference type="ChEBI" id="CHEBI:83898"/>
        <dbReference type="ChEBI" id="CHEBI:83900"/>
        <dbReference type="ChEBI" id="CHEBI:456216"/>
        <dbReference type="EC" id="6.3.2.9"/>
    </reaction>
</comment>
<organism evidence="9 10">
    <name type="scientific">Candidatus Buchananbacteria bacterium RIFCSPLOWO2_01_FULL_39_33</name>
    <dbReference type="NCBI Taxonomy" id="1797543"/>
    <lineage>
        <taxon>Bacteria</taxon>
        <taxon>Candidatus Buchananiibacteriota</taxon>
    </lineage>
</organism>
<evidence type="ECO:0000256" key="4">
    <source>
        <dbReference type="ARBA" id="ARBA00022598"/>
    </source>
</evidence>
<dbReference type="HAMAP" id="MF_00639">
    <property type="entry name" value="MurD"/>
    <property type="match status" value="1"/>
</dbReference>
<keyword evidence="7" id="KW-0961">Cell wall biogenesis/degradation</keyword>
<dbReference type="SUPFAM" id="SSF51984">
    <property type="entry name" value="MurCD N-terminal domain"/>
    <property type="match status" value="1"/>
</dbReference>
<dbReference type="Pfam" id="PF08245">
    <property type="entry name" value="Mur_ligase_M"/>
    <property type="match status" value="1"/>
</dbReference>
<dbReference type="EMBL" id="MHIM01000034">
    <property type="protein sequence ID" value="OGY51523.1"/>
    <property type="molecule type" value="Genomic_DNA"/>
</dbReference>
<dbReference type="Gene3D" id="3.40.50.720">
    <property type="entry name" value="NAD(P)-binding Rossmann-like Domain"/>
    <property type="match status" value="1"/>
</dbReference>
<evidence type="ECO:0000256" key="7">
    <source>
        <dbReference type="HAMAP-Rule" id="MF_00639"/>
    </source>
</evidence>
<dbReference type="InterPro" id="IPR005762">
    <property type="entry name" value="MurD"/>
</dbReference>
<keyword evidence="3 7" id="KW-0963">Cytoplasm</keyword>
<reference evidence="9 10" key="1">
    <citation type="journal article" date="2016" name="Nat. Commun.">
        <title>Thousands of microbial genomes shed light on interconnected biogeochemical processes in an aquifer system.</title>
        <authorList>
            <person name="Anantharaman K."/>
            <person name="Brown C.T."/>
            <person name="Hug L.A."/>
            <person name="Sharon I."/>
            <person name="Castelle C.J."/>
            <person name="Probst A.J."/>
            <person name="Thomas B.C."/>
            <person name="Singh A."/>
            <person name="Wilkins M.J."/>
            <person name="Karaoz U."/>
            <person name="Brodie E.L."/>
            <person name="Williams K.H."/>
            <person name="Hubbard S.S."/>
            <person name="Banfield J.F."/>
        </authorList>
    </citation>
    <scope>NUCLEOTIDE SEQUENCE [LARGE SCALE GENOMIC DNA]</scope>
</reference>
<gene>
    <name evidence="7" type="primary">murD</name>
    <name evidence="9" type="ORF">A3A02_01805</name>
</gene>
<dbReference type="EC" id="6.3.2.9" evidence="7"/>
<dbReference type="SUPFAM" id="SSF53623">
    <property type="entry name" value="MurD-like peptide ligases, catalytic domain"/>
    <property type="match status" value="1"/>
</dbReference>
<comment type="similarity">
    <text evidence="7">Belongs to the MurCDEF family.</text>
</comment>
<evidence type="ECO:0000256" key="3">
    <source>
        <dbReference type="ARBA" id="ARBA00022490"/>
    </source>
</evidence>
<evidence type="ECO:0000256" key="2">
    <source>
        <dbReference type="ARBA" id="ARBA00004752"/>
    </source>
</evidence>
<keyword evidence="7" id="KW-0131">Cell cycle</keyword>
<accession>A0A1G1YGN5</accession>
<dbReference type="PANTHER" id="PTHR43692">
    <property type="entry name" value="UDP-N-ACETYLMURAMOYLALANINE--D-GLUTAMATE LIGASE"/>
    <property type="match status" value="1"/>
</dbReference>
<dbReference type="GO" id="GO:0005524">
    <property type="term" value="F:ATP binding"/>
    <property type="evidence" value="ECO:0007669"/>
    <property type="project" value="UniProtKB-UniRule"/>
</dbReference>
<evidence type="ECO:0000313" key="9">
    <source>
        <dbReference type="EMBL" id="OGY51523.1"/>
    </source>
</evidence>
<dbReference type="InterPro" id="IPR036615">
    <property type="entry name" value="Mur_ligase_C_dom_sf"/>
</dbReference>
<evidence type="ECO:0000259" key="8">
    <source>
        <dbReference type="Pfam" id="PF08245"/>
    </source>
</evidence>
<keyword evidence="7" id="KW-0132">Cell division</keyword>
<evidence type="ECO:0000256" key="5">
    <source>
        <dbReference type="ARBA" id="ARBA00022741"/>
    </source>
</evidence>
<feature type="domain" description="Mur ligase central" evidence="8">
    <location>
        <begin position="149"/>
        <end position="329"/>
    </location>
</feature>
<dbReference type="GO" id="GO:0009252">
    <property type="term" value="P:peptidoglycan biosynthetic process"/>
    <property type="evidence" value="ECO:0007669"/>
    <property type="project" value="UniProtKB-UniRule"/>
</dbReference>
<keyword evidence="6 7" id="KW-0067">ATP-binding</keyword>
<dbReference type="PANTHER" id="PTHR43692:SF1">
    <property type="entry name" value="UDP-N-ACETYLMURAMOYLALANINE--D-GLUTAMATE LIGASE"/>
    <property type="match status" value="1"/>
</dbReference>
<dbReference type="Proteomes" id="UP000177376">
    <property type="component" value="Unassembled WGS sequence"/>
</dbReference>
<comment type="caution">
    <text evidence="9">The sequence shown here is derived from an EMBL/GenBank/DDBJ whole genome shotgun (WGS) entry which is preliminary data.</text>
</comment>
<dbReference type="AlphaFoldDB" id="A0A1G1YGN5"/>
<dbReference type="GO" id="GO:0008764">
    <property type="term" value="F:UDP-N-acetylmuramoylalanine-D-glutamate ligase activity"/>
    <property type="evidence" value="ECO:0007669"/>
    <property type="project" value="UniProtKB-UniRule"/>
</dbReference>
<feature type="binding site" evidence="7">
    <location>
        <begin position="151"/>
        <end position="157"/>
    </location>
    <ligand>
        <name>ATP</name>
        <dbReference type="ChEBI" id="CHEBI:30616"/>
    </ligand>
</feature>
<evidence type="ECO:0000313" key="10">
    <source>
        <dbReference type="Proteomes" id="UP000177376"/>
    </source>
</evidence>
<evidence type="ECO:0000256" key="6">
    <source>
        <dbReference type="ARBA" id="ARBA00022840"/>
    </source>
</evidence>
<evidence type="ECO:0000256" key="1">
    <source>
        <dbReference type="ARBA" id="ARBA00004496"/>
    </source>
</evidence>
<proteinExistence type="inferred from homology"/>
<dbReference type="SUPFAM" id="SSF53244">
    <property type="entry name" value="MurD-like peptide ligases, peptide-binding domain"/>
    <property type="match status" value="1"/>
</dbReference>
<keyword evidence="7" id="KW-0133">Cell shape</keyword>
<keyword evidence="4 7" id="KW-0436">Ligase</keyword>
<dbReference type="GO" id="GO:0008360">
    <property type="term" value="P:regulation of cell shape"/>
    <property type="evidence" value="ECO:0007669"/>
    <property type="project" value="UniProtKB-KW"/>
</dbReference>
<keyword evidence="7" id="KW-0573">Peptidoglycan synthesis</keyword>
<dbReference type="GO" id="GO:0051301">
    <property type="term" value="P:cell division"/>
    <property type="evidence" value="ECO:0007669"/>
    <property type="project" value="UniProtKB-KW"/>
</dbReference>
<comment type="subcellular location">
    <subcellularLocation>
        <location evidence="1 7">Cytoplasm</location>
    </subcellularLocation>
</comment>
<sequence>MLSFKNKKVTVMGLGLYQEGSGISATRFLLSQGAKVTVTDLKTEKELAPQIKRLLLYCQREGVRPIGLTIVAIPGLKSGVDKPSKGKVIKFVLGQHREEDFKKTDLIIKNPAVPKTSKYLTIARANGIPIETDISLFFKLTNRKQIIGITGTRGKSTTTTLIYEILLSASQPAIIGGNIRKSPLTQLNKMKNNDWAVLELSSWLLESLEDAKLSSHLSVFTNIYPDHLNTYSDIDDYAAAKENIFKWQNLQDYAVLNFDNKYTRAMGRRVPAKRFWFSLSEFPEENGCFVKNNNIYFRLDGIEEKVLAVSDIKIIGEHNVANVLAAVGAVKVLGLKSEKIKKAVANFKGLSDRLEFLRQVRGVKYYNDTTSTTPEATIAALKALRNSPPVRGGARGGGGSIGNLSVAPRSLSLGRGENNIILIAGGADKGLDFRALVKEIKKTCKSLVLLKGTGTEKIKKLLEIKNKKLEIGDNNSRVVSFESLVAEVDSISEAVKTARKFANKGDIILLSPACVSFGLFKNEFDRGDQFRKIINKLK</sequence>
<dbReference type="InterPro" id="IPR013221">
    <property type="entry name" value="Mur_ligase_cen"/>
</dbReference>
<dbReference type="GO" id="GO:0071555">
    <property type="term" value="P:cell wall organization"/>
    <property type="evidence" value="ECO:0007669"/>
    <property type="project" value="UniProtKB-KW"/>
</dbReference>